<evidence type="ECO:0000256" key="5">
    <source>
        <dbReference type="ARBA" id="ARBA00022692"/>
    </source>
</evidence>
<keyword evidence="7" id="KW-0762">Sugar transport</keyword>
<dbReference type="GO" id="GO:0140359">
    <property type="term" value="F:ABC-type transporter activity"/>
    <property type="evidence" value="ECO:0007669"/>
    <property type="project" value="InterPro"/>
</dbReference>
<sequence length="246" mass="27588">MFYSSLRLAIFEIQKRSLNTYAGWTWSLMNPLSQMAILYFIMTHVFKSNIENILLWLISGLNCWIVIQSALLRSCQSLISRRALLQNNNISHNLLVMSDILSEVIILIPFYFIAIALAIFHHVPVFNLLLVPVLMIILLIFLFGLGMILATLTPVLRDLPYLMGIFLQIAFWLTPIAYAKSAMTGLAASIISFNPFTYFILLSQSLFMGDPVSLKLVAIPTVLAVITVSLGFMLSNAVGKKTVINL</sequence>
<keyword evidence="8 9" id="KW-0472">Membrane</keyword>
<evidence type="ECO:0000313" key="12">
    <source>
        <dbReference type="Proteomes" id="UP000198975"/>
    </source>
</evidence>
<feature type="transmembrane region" description="Helical" evidence="9">
    <location>
        <begin position="159"/>
        <end position="178"/>
    </location>
</feature>
<evidence type="ECO:0000256" key="6">
    <source>
        <dbReference type="ARBA" id="ARBA00022989"/>
    </source>
</evidence>
<feature type="transmembrane region" description="Helical" evidence="9">
    <location>
        <begin position="126"/>
        <end position="152"/>
    </location>
</feature>
<reference evidence="12" key="1">
    <citation type="submission" date="2016-08" db="EMBL/GenBank/DDBJ databases">
        <authorList>
            <person name="Varghese N."/>
            <person name="Submissions Spin"/>
        </authorList>
    </citation>
    <scope>NUCLEOTIDE SEQUENCE [LARGE SCALE GENOMIC DNA]</scope>
    <source>
        <strain evidence="12">REICA_082</strain>
    </source>
</reference>
<gene>
    <name evidence="11" type="ORF">GA0061071_101174</name>
</gene>
<dbReference type="EMBL" id="FMAY01000001">
    <property type="protein sequence ID" value="SCB74071.1"/>
    <property type="molecule type" value="Genomic_DNA"/>
</dbReference>
<dbReference type="RefSeq" id="WP_061494102.1">
    <property type="nucleotide sequence ID" value="NZ_CP115659.1"/>
</dbReference>
<dbReference type="AlphaFoldDB" id="A0A1C3YVD4"/>
<evidence type="ECO:0000256" key="1">
    <source>
        <dbReference type="ARBA" id="ARBA00004651"/>
    </source>
</evidence>
<evidence type="ECO:0000256" key="2">
    <source>
        <dbReference type="ARBA" id="ARBA00007783"/>
    </source>
</evidence>
<feature type="domain" description="ABC transmembrane type-2" evidence="10">
    <location>
        <begin position="22"/>
        <end position="238"/>
    </location>
</feature>
<dbReference type="InterPro" id="IPR047817">
    <property type="entry name" value="ABC2_TM_bact-type"/>
</dbReference>
<dbReference type="PANTHER" id="PTHR30413:SF10">
    <property type="entry name" value="CAPSULE POLYSACCHARIDE EXPORT INNER-MEMBRANE PROTEIN CTRC"/>
    <property type="match status" value="1"/>
</dbReference>
<evidence type="ECO:0000256" key="4">
    <source>
        <dbReference type="ARBA" id="ARBA00022475"/>
    </source>
</evidence>
<keyword evidence="6 9" id="KW-1133">Transmembrane helix</keyword>
<dbReference type="PANTHER" id="PTHR30413">
    <property type="entry name" value="INNER MEMBRANE TRANSPORT PERMEASE"/>
    <property type="match status" value="1"/>
</dbReference>
<feature type="transmembrane region" description="Helical" evidence="9">
    <location>
        <begin position="53"/>
        <end position="72"/>
    </location>
</feature>
<feature type="transmembrane region" description="Helical" evidence="9">
    <location>
        <begin position="21"/>
        <end position="41"/>
    </location>
</feature>
<comment type="similarity">
    <text evidence="2 9">Belongs to the ABC-2 integral membrane protein family.</text>
</comment>
<protein>
    <recommendedName>
        <fullName evidence="9">Transport permease protein</fullName>
    </recommendedName>
</protein>
<evidence type="ECO:0000256" key="7">
    <source>
        <dbReference type="ARBA" id="ARBA00023047"/>
    </source>
</evidence>
<keyword evidence="3 9" id="KW-0813">Transport</keyword>
<keyword evidence="7" id="KW-0625">Polysaccharide transport</keyword>
<keyword evidence="4 9" id="KW-1003">Cell membrane</keyword>
<keyword evidence="5 9" id="KW-0812">Transmembrane</keyword>
<name>A0A1C3YVD4_9ENTR</name>
<dbReference type="PROSITE" id="PS51012">
    <property type="entry name" value="ABC_TM2"/>
    <property type="match status" value="1"/>
</dbReference>
<evidence type="ECO:0000256" key="8">
    <source>
        <dbReference type="ARBA" id="ARBA00023136"/>
    </source>
</evidence>
<dbReference type="Pfam" id="PF01061">
    <property type="entry name" value="ABC2_membrane"/>
    <property type="match status" value="1"/>
</dbReference>
<feature type="transmembrane region" description="Helical" evidence="9">
    <location>
        <begin position="214"/>
        <end position="234"/>
    </location>
</feature>
<dbReference type="GO" id="GO:0005886">
    <property type="term" value="C:plasma membrane"/>
    <property type="evidence" value="ECO:0007669"/>
    <property type="project" value="UniProtKB-SubCell"/>
</dbReference>
<dbReference type="GO" id="GO:0015920">
    <property type="term" value="P:lipopolysaccharide transport"/>
    <property type="evidence" value="ECO:0007669"/>
    <property type="project" value="TreeGrafter"/>
</dbReference>
<accession>A0A1C3YVD4</accession>
<keyword evidence="12" id="KW-1185">Reference proteome</keyword>
<evidence type="ECO:0000313" key="11">
    <source>
        <dbReference type="EMBL" id="SCB74071.1"/>
    </source>
</evidence>
<organism evidence="11 12">
    <name type="scientific">Kosakonia oryzendophytica</name>
    <dbReference type="NCBI Taxonomy" id="1005665"/>
    <lineage>
        <taxon>Bacteria</taxon>
        <taxon>Pseudomonadati</taxon>
        <taxon>Pseudomonadota</taxon>
        <taxon>Gammaproteobacteria</taxon>
        <taxon>Enterobacterales</taxon>
        <taxon>Enterobacteriaceae</taxon>
        <taxon>Kosakonia</taxon>
    </lineage>
</organism>
<dbReference type="InterPro" id="IPR013525">
    <property type="entry name" value="ABC2_TM"/>
</dbReference>
<dbReference type="Proteomes" id="UP000198975">
    <property type="component" value="Unassembled WGS sequence"/>
</dbReference>
<feature type="transmembrane region" description="Helical" evidence="9">
    <location>
        <begin position="184"/>
        <end position="202"/>
    </location>
</feature>
<proteinExistence type="inferred from homology"/>
<feature type="transmembrane region" description="Helical" evidence="9">
    <location>
        <begin position="93"/>
        <end position="120"/>
    </location>
</feature>
<evidence type="ECO:0000259" key="10">
    <source>
        <dbReference type="PROSITE" id="PS51012"/>
    </source>
</evidence>
<comment type="subcellular location">
    <subcellularLocation>
        <location evidence="9">Cell inner membrane</location>
        <topology evidence="9">Multi-pass membrane protein</topology>
    </subcellularLocation>
    <subcellularLocation>
        <location evidence="1">Cell membrane</location>
        <topology evidence="1">Multi-pass membrane protein</topology>
    </subcellularLocation>
</comment>
<dbReference type="GO" id="GO:0015774">
    <property type="term" value="P:polysaccharide transport"/>
    <property type="evidence" value="ECO:0007669"/>
    <property type="project" value="UniProtKB-KW"/>
</dbReference>
<evidence type="ECO:0000256" key="3">
    <source>
        <dbReference type="ARBA" id="ARBA00022448"/>
    </source>
</evidence>
<dbReference type="OrthoDB" id="9786910at2"/>
<evidence type="ECO:0000256" key="9">
    <source>
        <dbReference type="RuleBase" id="RU361157"/>
    </source>
</evidence>